<evidence type="ECO:0000313" key="5">
    <source>
        <dbReference type="EMBL" id="CAK8695681.1"/>
    </source>
</evidence>
<dbReference type="PANTHER" id="PTHR13866">
    <property type="entry name" value="SPARC OSTEONECTIN"/>
    <property type="match status" value="1"/>
</dbReference>
<dbReference type="InterPro" id="IPR002350">
    <property type="entry name" value="Kazal_dom"/>
</dbReference>
<gene>
    <name evidence="5" type="ORF">CVLEPA_LOCUS28921</name>
</gene>
<dbReference type="CDD" id="cd00104">
    <property type="entry name" value="KAZAL_FS"/>
    <property type="match status" value="2"/>
</dbReference>
<dbReference type="EMBL" id="CAWYQH010000152">
    <property type="protein sequence ID" value="CAK8695681.1"/>
    <property type="molecule type" value="Genomic_DNA"/>
</dbReference>
<keyword evidence="6" id="KW-1185">Reference proteome</keyword>
<evidence type="ECO:0000256" key="3">
    <source>
        <dbReference type="ARBA" id="ARBA00023180"/>
    </source>
</evidence>
<keyword evidence="1" id="KW-0732">Signal</keyword>
<dbReference type="SUPFAM" id="SSF100895">
    <property type="entry name" value="Kazal-type serine protease inhibitors"/>
    <property type="match status" value="2"/>
</dbReference>
<dbReference type="Pfam" id="PF07648">
    <property type="entry name" value="Kazal_2"/>
    <property type="match status" value="2"/>
</dbReference>
<accession>A0ABP0GVA9</accession>
<evidence type="ECO:0000256" key="1">
    <source>
        <dbReference type="ARBA" id="ARBA00022729"/>
    </source>
</evidence>
<feature type="domain" description="Kazal-like" evidence="4">
    <location>
        <begin position="10"/>
        <end position="60"/>
    </location>
</feature>
<keyword evidence="3" id="KW-0325">Glycoprotein</keyword>
<feature type="domain" description="Kazal-like" evidence="4">
    <location>
        <begin position="114"/>
        <end position="149"/>
    </location>
</feature>
<keyword evidence="2" id="KW-1015">Disulfide bond</keyword>
<evidence type="ECO:0000313" key="6">
    <source>
        <dbReference type="Proteomes" id="UP001642483"/>
    </source>
</evidence>
<dbReference type="PANTHER" id="PTHR13866:SF14">
    <property type="entry name" value="BM-40"/>
    <property type="match status" value="1"/>
</dbReference>
<dbReference type="PROSITE" id="PS51465">
    <property type="entry name" value="KAZAL_2"/>
    <property type="match status" value="2"/>
</dbReference>
<comment type="caution">
    <text evidence="5">The sequence shown here is derived from an EMBL/GenBank/DDBJ whole genome shotgun (WGS) entry which is preliminary data.</text>
</comment>
<evidence type="ECO:0000256" key="2">
    <source>
        <dbReference type="ARBA" id="ARBA00023157"/>
    </source>
</evidence>
<proteinExistence type="predicted"/>
<sequence>MTSSLVRRCVCPDMPCSVEDQEAELCSTEGVTYVNACQVRKRMCELQRWIEIQHVGSCGVERCEDRWDCLFDGDCINGECVCVPCRDVLDRKVYYLGEYANTDGADRALKHTSVCGSDGITYESECHMRYHACMAKTIVVPAKMGVCHNKNDRSPEVEELSHISLPANNVLPRSVVSKRYPDCAQIHFQQCVSKRHPRLRYMGTYQVVSNMEYLESPVYKLLYEGSTGDRSWENRVRRNSKTPVYLSRMVTKRHPKGSWVVGSKIGSGKGWLGNADGALLPQDVSHVWKSTTKGANMTWVKEPSVSLHCGPPPQPNIECVEAYEFDKKGKSNWQNVVPRTPLFVLKVTQSFRNKRRKKVRKIRVGVIAKRKTHRFISYILKLSNNRASCGLPSLMGAKNKKLHMVKCEGAVIIREDKKKKMMKAAIRFTAPLYGCIDVSAAILSSRYYAYQDDSLVKRICSEEL</sequence>
<dbReference type="InterPro" id="IPR036058">
    <property type="entry name" value="Kazal_dom_sf"/>
</dbReference>
<evidence type="ECO:0000259" key="4">
    <source>
        <dbReference type="PROSITE" id="PS51465"/>
    </source>
</evidence>
<dbReference type="Proteomes" id="UP001642483">
    <property type="component" value="Unassembled WGS sequence"/>
</dbReference>
<dbReference type="Gene3D" id="3.30.60.30">
    <property type="match status" value="2"/>
</dbReference>
<dbReference type="SMART" id="SM00280">
    <property type="entry name" value="KAZAL"/>
    <property type="match status" value="2"/>
</dbReference>
<organism evidence="5 6">
    <name type="scientific">Clavelina lepadiformis</name>
    <name type="common">Light-bulb sea squirt</name>
    <name type="synonym">Ascidia lepadiformis</name>
    <dbReference type="NCBI Taxonomy" id="159417"/>
    <lineage>
        <taxon>Eukaryota</taxon>
        <taxon>Metazoa</taxon>
        <taxon>Chordata</taxon>
        <taxon>Tunicata</taxon>
        <taxon>Ascidiacea</taxon>
        <taxon>Aplousobranchia</taxon>
        <taxon>Clavelinidae</taxon>
        <taxon>Clavelina</taxon>
    </lineage>
</organism>
<reference evidence="5 6" key="1">
    <citation type="submission" date="2024-02" db="EMBL/GenBank/DDBJ databases">
        <authorList>
            <person name="Daric V."/>
            <person name="Darras S."/>
        </authorList>
    </citation>
    <scope>NUCLEOTIDE SEQUENCE [LARGE SCALE GENOMIC DNA]</scope>
</reference>
<protein>
    <recommendedName>
        <fullName evidence="4">Kazal-like domain-containing protein</fullName>
    </recommendedName>
</protein>
<name>A0ABP0GVA9_CLALP</name>